<sequence>MPAHHGEFVKPGVDPTAKLSPTHCHLGPTNARAHPSARRKRARRRSMRGNFASEVGEAEEKGGSFFRFLLPPPPPPPPPRFPLLLPLPSLRSPSPPTARHRSNQIRLLLSTAAESGSPDR</sequence>
<feature type="compositionally biased region" description="Low complexity" evidence="1">
    <location>
        <begin position="82"/>
        <end position="92"/>
    </location>
</feature>
<feature type="compositionally biased region" description="Pro residues" evidence="1">
    <location>
        <begin position="70"/>
        <end position="81"/>
    </location>
</feature>
<keyword evidence="3" id="KW-1185">Reference proteome</keyword>
<evidence type="ECO:0000313" key="2">
    <source>
        <dbReference type="EnsemblPlants" id="OB01G43560.1"/>
    </source>
</evidence>
<reference evidence="2" key="1">
    <citation type="journal article" date="2013" name="Nat. Commun.">
        <title>Whole-genome sequencing of Oryza brachyantha reveals mechanisms underlying Oryza genome evolution.</title>
        <authorList>
            <person name="Chen J."/>
            <person name="Huang Q."/>
            <person name="Gao D."/>
            <person name="Wang J."/>
            <person name="Lang Y."/>
            <person name="Liu T."/>
            <person name="Li B."/>
            <person name="Bai Z."/>
            <person name="Luis Goicoechea J."/>
            <person name="Liang C."/>
            <person name="Chen C."/>
            <person name="Zhang W."/>
            <person name="Sun S."/>
            <person name="Liao Y."/>
            <person name="Zhang X."/>
            <person name="Yang L."/>
            <person name="Song C."/>
            <person name="Wang M."/>
            <person name="Shi J."/>
            <person name="Liu G."/>
            <person name="Liu J."/>
            <person name="Zhou H."/>
            <person name="Zhou W."/>
            <person name="Yu Q."/>
            <person name="An N."/>
            <person name="Chen Y."/>
            <person name="Cai Q."/>
            <person name="Wang B."/>
            <person name="Liu B."/>
            <person name="Min J."/>
            <person name="Huang Y."/>
            <person name="Wu H."/>
            <person name="Li Z."/>
            <person name="Zhang Y."/>
            <person name="Yin Y."/>
            <person name="Song W."/>
            <person name="Jiang J."/>
            <person name="Jackson S.A."/>
            <person name="Wing R.A."/>
            <person name="Wang J."/>
            <person name="Chen M."/>
        </authorList>
    </citation>
    <scope>NUCLEOTIDE SEQUENCE [LARGE SCALE GENOMIC DNA]</scope>
    <source>
        <strain evidence="2">cv. IRGC 101232</strain>
    </source>
</reference>
<dbReference type="AlphaFoldDB" id="J3L550"/>
<dbReference type="HOGENOM" id="CLU_2053235_0_0_1"/>
<evidence type="ECO:0000256" key="1">
    <source>
        <dbReference type="SAM" id="MobiDB-lite"/>
    </source>
</evidence>
<feature type="region of interest" description="Disordered" evidence="1">
    <location>
        <begin position="1"/>
        <end position="102"/>
    </location>
</feature>
<organism evidence="2">
    <name type="scientific">Oryza brachyantha</name>
    <name type="common">malo sina</name>
    <dbReference type="NCBI Taxonomy" id="4533"/>
    <lineage>
        <taxon>Eukaryota</taxon>
        <taxon>Viridiplantae</taxon>
        <taxon>Streptophyta</taxon>
        <taxon>Embryophyta</taxon>
        <taxon>Tracheophyta</taxon>
        <taxon>Spermatophyta</taxon>
        <taxon>Magnoliopsida</taxon>
        <taxon>Liliopsida</taxon>
        <taxon>Poales</taxon>
        <taxon>Poaceae</taxon>
        <taxon>BOP clade</taxon>
        <taxon>Oryzoideae</taxon>
        <taxon>Oryzeae</taxon>
        <taxon>Oryzinae</taxon>
        <taxon>Oryza</taxon>
    </lineage>
</organism>
<evidence type="ECO:0000313" key="3">
    <source>
        <dbReference type="Proteomes" id="UP000006038"/>
    </source>
</evidence>
<dbReference type="Proteomes" id="UP000006038">
    <property type="component" value="Chromosome 1"/>
</dbReference>
<protein>
    <submittedName>
        <fullName evidence="2">Uncharacterized protein</fullName>
    </submittedName>
</protein>
<reference evidence="2" key="2">
    <citation type="submission" date="2013-04" db="UniProtKB">
        <authorList>
            <consortium name="EnsemblPlants"/>
        </authorList>
    </citation>
    <scope>IDENTIFICATION</scope>
</reference>
<feature type="compositionally biased region" description="Basic residues" evidence="1">
    <location>
        <begin position="35"/>
        <end position="47"/>
    </location>
</feature>
<dbReference type="Gramene" id="OB01G43560.1">
    <property type="protein sequence ID" value="OB01G43560.1"/>
    <property type="gene ID" value="OB01G43560"/>
</dbReference>
<dbReference type="EnsemblPlants" id="OB01G43560.1">
    <property type="protein sequence ID" value="OB01G43560.1"/>
    <property type="gene ID" value="OB01G43560"/>
</dbReference>
<name>J3L550_ORYBR</name>
<accession>J3L550</accession>
<proteinExistence type="predicted"/>